<keyword evidence="6 8" id="KW-0418">Kinase</keyword>
<keyword evidence="6" id="KW-0173">Coenzyme A biosynthesis</keyword>
<comment type="subcellular location">
    <subcellularLocation>
        <location evidence="6">Cytoplasm</location>
    </subcellularLocation>
</comment>
<comment type="pathway">
    <text evidence="6">Cofactor biosynthesis; coenzyme A biosynthesis; CoA from (R)-pantothenate: step 5/5.</text>
</comment>
<dbReference type="EC" id="2.7.1.24" evidence="6 7"/>
<dbReference type="InterPro" id="IPR001977">
    <property type="entry name" value="Depp_CoAkinase"/>
</dbReference>
<dbReference type="PANTHER" id="PTHR10695:SF46">
    <property type="entry name" value="BIFUNCTIONAL COENZYME A SYNTHASE-RELATED"/>
    <property type="match status" value="1"/>
</dbReference>
<comment type="similarity">
    <text evidence="1">In the N-terminal section; belongs to the CoaE family.</text>
</comment>
<keyword evidence="4 6" id="KW-0547">Nucleotide-binding</keyword>
<dbReference type="Gene3D" id="3.40.50.300">
    <property type="entry name" value="P-loop containing nucleotide triphosphate hydrolases"/>
    <property type="match status" value="1"/>
</dbReference>
<dbReference type="Pfam" id="PF01121">
    <property type="entry name" value="CoaE"/>
    <property type="match status" value="1"/>
</dbReference>
<dbReference type="RefSeq" id="WP_113904232.1">
    <property type="nucleotide sequence ID" value="NZ_QNSB01000005.1"/>
</dbReference>
<dbReference type="SUPFAM" id="SSF81301">
    <property type="entry name" value="Nucleotidyltransferase"/>
    <property type="match status" value="1"/>
</dbReference>
<evidence type="ECO:0000256" key="1">
    <source>
        <dbReference type="ARBA" id="ARBA00008826"/>
    </source>
</evidence>
<dbReference type="PANTHER" id="PTHR10695">
    <property type="entry name" value="DEPHOSPHO-COA KINASE-RELATED"/>
    <property type="match status" value="1"/>
</dbReference>
<dbReference type="GO" id="GO:0005524">
    <property type="term" value="F:ATP binding"/>
    <property type="evidence" value="ECO:0007669"/>
    <property type="project" value="UniProtKB-UniRule"/>
</dbReference>
<evidence type="ECO:0000256" key="5">
    <source>
        <dbReference type="ARBA" id="ARBA00022840"/>
    </source>
</evidence>
<reference evidence="8 9" key="1">
    <citation type="submission" date="2018-06" db="EMBL/GenBank/DDBJ databases">
        <title>Freshwater and sediment microbial communities from various areas in North America, analyzing microbe dynamics in response to fracking.</title>
        <authorList>
            <person name="Lamendella R."/>
        </authorList>
    </citation>
    <scope>NUCLEOTIDE SEQUENCE [LARGE SCALE GENOMIC DNA]</scope>
    <source>
        <strain evidence="8 9">3b_TX</strain>
    </source>
</reference>
<dbReference type="UniPathway" id="UPA00241">
    <property type="reaction ID" value="UER00356"/>
</dbReference>
<organism evidence="8 9">
    <name type="scientific">Brevibacterium celere</name>
    <dbReference type="NCBI Taxonomy" id="225845"/>
    <lineage>
        <taxon>Bacteria</taxon>
        <taxon>Bacillati</taxon>
        <taxon>Actinomycetota</taxon>
        <taxon>Actinomycetes</taxon>
        <taxon>Micrococcales</taxon>
        <taxon>Brevibacteriaceae</taxon>
        <taxon>Brevibacterium</taxon>
    </lineage>
</organism>
<comment type="similarity">
    <text evidence="2">In the C-terminal section; belongs to the UPF0157 (GrpB) family.</text>
</comment>
<dbReference type="InterPro" id="IPR027417">
    <property type="entry name" value="P-loop_NTPase"/>
</dbReference>
<dbReference type="AlphaFoldDB" id="A0A366IJF7"/>
<sequence>MLKIGLTGGIGAGKSTVSTILAERGAVIVDADVIAREVVAPGQPLLAELAGTFGPEVLTPAGELDRAALAAAAFADEESTAVLNALMHPAIRTRTLEQFARAAEADLIVHDVALLVENDMAPDYHLSLLVDVPAAVRLDRLVRTRGMDRADAEARIARQATDAARRDACDVVIDNSGSLEDTRRAAGALVDERLLPFARNLRARRRAERPAVALTEPGTADWTGEARRIIARLRRGTGERHPIEHIGSTAVEDLPAKDVIDLQLLVPDLAAADDLAPRLADLGFPGGEGFDHLGEDGREPKRFHANADPGRAVNLHVRTESSTGARFALRFRDLLRDDAEERRRYGALKRRLVDRHAGDPTACAEAKEPYFAQLRRRLVPESFDS</sequence>
<evidence type="ECO:0000256" key="2">
    <source>
        <dbReference type="ARBA" id="ARBA00011058"/>
    </source>
</evidence>
<evidence type="ECO:0000313" key="9">
    <source>
        <dbReference type="Proteomes" id="UP000253509"/>
    </source>
</evidence>
<dbReference type="NCBIfam" id="NF002879">
    <property type="entry name" value="PRK03333.1"/>
    <property type="match status" value="1"/>
</dbReference>
<keyword evidence="6" id="KW-0808">Transferase</keyword>
<dbReference type="SUPFAM" id="SSF52540">
    <property type="entry name" value="P-loop containing nucleoside triphosphate hydrolases"/>
    <property type="match status" value="1"/>
</dbReference>
<gene>
    <name evidence="6" type="primary">coaE</name>
    <name evidence="8" type="ORF">DFO65_105353</name>
</gene>
<comment type="similarity">
    <text evidence="6">Belongs to the CoaE family.</text>
</comment>
<dbReference type="NCBIfam" id="TIGR00152">
    <property type="entry name" value="dephospho-CoA kinase"/>
    <property type="match status" value="1"/>
</dbReference>
<keyword evidence="5 6" id="KW-0067">ATP-binding</keyword>
<evidence type="ECO:0000256" key="4">
    <source>
        <dbReference type="ARBA" id="ARBA00022741"/>
    </source>
</evidence>
<dbReference type="InterPro" id="IPR043519">
    <property type="entry name" value="NT_sf"/>
</dbReference>
<evidence type="ECO:0000313" key="8">
    <source>
        <dbReference type="EMBL" id="RBP71747.1"/>
    </source>
</evidence>
<evidence type="ECO:0000256" key="7">
    <source>
        <dbReference type="NCBIfam" id="TIGR00152"/>
    </source>
</evidence>
<keyword evidence="3 6" id="KW-0963">Cytoplasm</keyword>
<dbReference type="Gene3D" id="3.30.460.10">
    <property type="entry name" value="Beta Polymerase, domain 2"/>
    <property type="match status" value="1"/>
</dbReference>
<evidence type="ECO:0000256" key="6">
    <source>
        <dbReference type="HAMAP-Rule" id="MF_00376"/>
    </source>
</evidence>
<dbReference type="Pfam" id="PF04229">
    <property type="entry name" value="GrpB"/>
    <property type="match status" value="1"/>
</dbReference>
<evidence type="ECO:0000256" key="3">
    <source>
        <dbReference type="ARBA" id="ARBA00022490"/>
    </source>
</evidence>
<comment type="catalytic activity">
    <reaction evidence="6">
        <text>3'-dephospho-CoA + ATP = ADP + CoA + H(+)</text>
        <dbReference type="Rhea" id="RHEA:18245"/>
        <dbReference type="ChEBI" id="CHEBI:15378"/>
        <dbReference type="ChEBI" id="CHEBI:30616"/>
        <dbReference type="ChEBI" id="CHEBI:57287"/>
        <dbReference type="ChEBI" id="CHEBI:57328"/>
        <dbReference type="ChEBI" id="CHEBI:456216"/>
        <dbReference type="EC" id="2.7.1.24"/>
    </reaction>
</comment>
<proteinExistence type="inferred from homology"/>
<comment type="function">
    <text evidence="6">Catalyzes the phosphorylation of the 3'-hydroxyl group of dephosphocoenzyme A to form coenzyme A.</text>
</comment>
<protein>
    <recommendedName>
        <fullName evidence="6 7">Dephospho-CoA kinase</fullName>
        <ecNumber evidence="6 7">2.7.1.24</ecNumber>
    </recommendedName>
    <alternativeName>
        <fullName evidence="6">Dephosphocoenzyme A kinase</fullName>
    </alternativeName>
</protein>
<dbReference type="InterPro" id="IPR007344">
    <property type="entry name" value="GrpB/CoaE"/>
</dbReference>
<dbReference type="HAMAP" id="MF_00376">
    <property type="entry name" value="Dephospho_CoA_kinase"/>
    <property type="match status" value="1"/>
</dbReference>
<name>A0A366IJF7_9MICO</name>
<accession>A0A366IJF7</accession>
<dbReference type="GO" id="GO:0004140">
    <property type="term" value="F:dephospho-CoA kinase activity"/>
    <property type="evidence" value="ECO:0007669"/>
    <property type="project" value="UniProtKB-UniRule"/>
</dbReference>
<dbReference type="Proteomes" id="UP000253509">
    <property type="component" value="Unassembled WGS sequence"/>
</dbReference>
<keyword evidence="9" id="KW-1185">Reference proteome</keyword>
<dbReference type="GO" id="GO:0005737">
    <property type="term" value="C:cytoplasm"/>
    <property type="evidence" value="ECO:0007669"/>
    <property type="project" value="UniProtKB-SubCell"/>
</dbReference>
<dbReference type="GO" id="GO:0015937">
    <property type="term" value="P:coenzyme A biosynthetic process"/>
    <property type="evidence" value="ECO:0007669"/>
    <property type="project" value="UniProtKB-UniRule"/>
</dbReference>
<feature type="binding site" evidence="6">
    <location>
        <begin position="11"/>
        <end position="16"/>
    </location>
    <ligand>
        <name>ATP</name>
        <dbReference type="ChEBI" id="CHEBI:30616"/>
    </ligand>
</feature>
<dbReference type="EMBL" id="QNSB01000005">
    <property type="protein sequence ID" value="RBP71747.1"/>
    <property type="molecule type" value="Genomic_DNA"/>
</dbReference>
<comment type="caution">
    <text evidence="8">The sequence shown here is derived from an EMBL/GenBank/DDBJ whole genome shotgun (WGS) entry which is preliminary data.</text>
</comment>
<dbReference type="CDD" id="cd02022">
    <property type="entry name" value="DPCK"/>
    <property type="match status" value="1"/>
</dbReference>
<dbReference type="PROSITE" id="PS51219">
    <property type="entry name" value="DPCK"/>
    <property type="match status" value="1"/>
</dbReference>